<feature type="region of interest" description="Disordered" evidence="1">
    <location>
        <begin position="1"/>
        <end position="34"/>
    </location>
</feature>
<reference evidence="3" key="1">
    <citation type="journal article" date="2017" name="Front. Plant Sci.">
        <title>Climate Clever Clovers: New Paradigm to Reduce the Environmental Footprint of Ruminants by Breeding Low Methanogenic Forages Utilizing Haplotype Variation.</title>
        <authorList>
            <person name="Kaur P."/>
            <person name="Appels R."/>
            <person name="Bayer P.E."/>
            <person name="Keeble-Gagnere G."/>
            <person name="Wang J."/>
            <person name="Hirakawa H."/>
            <person name="Shirasawa K."/>
            <person name="Vercoe P."/>
            <person name="Stefanova K."/>
            <person name="Durmic Z."/>
            <person name="Nichols P."/>
            <person name="Revell C."/>
            <person name="Isobe S.N."/>
            <person name="Edwards D."/>
            <person name="Erskine W."/>
        </authorList>
    </citation>
    <scope>NUCLEOTIDE SEQUENCE [LARGE SCALE GENOMIC DNA]</scope>
    <source>
        <strain evidence="3">cv. Daliak</strain>
    </source>
</reference>
<dbReference type="EMBL" id="DF973337">
    <property type="protein sequence ID" value="GAU26531.1"/>
    <property type="molecule type" value="Genomic_DNA"/>
</dbReference>
<dbReference type="AlphaFoldDB" id="A0A2Z6M350"/>
<name>A0A2Z6M350_TRISU</name>
<proteinExistence type="predicted"/>
<dbReference type="Proteomes" id="UP000242715">
    <property type="component" value="Unassembled WGS sequence"/>
</dbReference>
<feature type="compositionally biased region" description="Low complexity" evidence="1">
    <location>
        <begin position="1"/>
        <end position="10"/>
    </location>
</feature>
<gene>
    <name evidence="2" type="ORF">TSUD_361640</name>
</gene>
<evidence type="ECO:0000313" key="3">
    <source>
        <dbReference type="Proteomes" id="UP000242715"/>
    </source>
</evidence>
<evidence type="ECO:0000313" key="2">
    <source>
        <dbReference type="EMBL" id="GAU26531.1"/>
    </source>
</evidence>
<feature type="compositionally biased region" description="Pro residues" evidence="1">
    <location>
        <begin position="11"/>
        <end position="29"/>
    </location>
</feature>
<organism evidence="2 3">
    <name type="scientific">Trifolium subterraneum</name>
    <name type="common">Subterranean clover</name>
    <dbReference type="NCBI Taxonomy" id="3900"/>
    <lineage>
        <taxon>Eukaryota</taxon>
        <taxon>Viridiplantae</taxon>
        <taxon>Streptophyta</taxon>
        <taxon>Embryophyta</taxon>
        <taxon>Tracheophyta</taxon>
        <taxon>Spermatophyta</taxon>
        <taxon>Magnoliopsida</taxon>
        <taxon>eudicotyledons</taxon>
        <taxon>Gunneridae</taxon>
        <taxon>Pentapetalae</taxon>
        <taxon>rosids</taxon>
        <taxon>fabids</taxon>
        <taxon>Fabales</taxon>
        <taxon>Fabaceae</taxon>
        <taxon>Papilionoideae</taxon>
        <taxon>50 kb inversion clade</taxon>
        <taxon>NPAAA clade</taxon>
        <taxon>Hologalegina</taxon>
        <taxon>IRL clade</taxon>
        <taxon>Trifolieae</taxon>
        <taxon>Trifolium</taxon>
    </lineage>
</organism>
<accession>A0A2Z6M350</accession>
<evidence type="ECO:0000256" key="1">
    <source>
        <dbReference type="SAM" id="MobiDB-lite"/>
    </source>
</evidence>
<protein>
    <submittedName>
        <fullName evidence="2">Uncharacterized protein</fullName>
    </submittedName>
</protein>
<sequence>MASSSSIPSQSPTPPSSPSPSQSPTPPSSPSHSGEKFLVIGIGFDCDAVELRTLSKLGFKIASGNPSCT</sequence>
<keyword evidence="3" id="KW-1185">Reference proteome</keyword>